<dbReference type="GO" id="GO:0008168">
    <property type="term" value="F:methyltransferase activity"/>
    <property type="evidence" value="ECO:0007669"/>
    <property type="project" value="UniProtKB-KW"/>
</dbReference>
<evidence type="ECO:0000259" key="2">
    <source>
        <dbReference type="Pfam" id="PF08242"/>
    </source>
</evidence>
<feature type="domain" description="Methyltransferase type 12" evidence="2">
    <location>
        <begin position="51"/>
        <end position="144"/>
    </location>
</feature>
<dbReference type="Pfam" id="PF08242">
    <property type="entry name" value="Methyltransf_12"/>
    <property type="match status" value="1"/>
</dbReference>
<comment type="caution">
    <text evidence="3">The sequence shown here is derived from an EMBL/GenBank/DDBJ whole genome shotgun (WGS) entry which is preliminary data.</text>
</comment>
<evidence type="ECO:0000256" key="1">
    <source>
        <dbReference type="ARBA" id="ARBA00038158"/>
    </source>
</evidence>
<evidence type="ECO:0000313" key="4">
    <source>
        <dbReference type="Proteomes" id="UP000813444"/>
    </source>
</evidence>
<name>A0A8K0SLB7_9HYPO</name>
<dbReference type="InterPro" id="IPR029063">
    <property type="entry name" value="SAM-dependent_MTases_sf"/>
</dbReference>
<sequence>MTTGTKEHEYVLGRDYLSSARLNLQHYLWVEELGYHVHPSIPLKPGAKVADVATGTGVWMIDLAHRHPDVSFHGFDVDLAQAPPPEWLPANAKLDVMDLLKPISDEFAGQFDVVHTRLLMCVISENPAPILENLMKLLKPGGYLQWGEMDHPTHRFEKSKPEHSIEWLQQAGEFPSTLRTEDTRMDARWVSQLAEYYKKGGLEVVADEHKYRGSSHLAFYCDPAFMVWEEWRSKMAPKDAAKYGEILTNAKKEVQDAKRGVSINMEIRTVVGRKPE</sequence>
<keyword evidence="4" id="KW-1185">Reference proteome</keyword>
<proteinExistence type="inferred from homology"/>
<dbReference type="AlphaFoldDB" id="A0A8K0SLB7"/>
<dbReference type="OrthoDB" id="417697at2759"/>
<dbReference type="Gene3D" id="3.40.50.150">
    <property type="entry name" value="Vaccinia Virus protein VP39"/>
    <property type="match status" value="1"/>
</dbReference>
<keyword evidence="3" id="KW-0489">Methyltransferase</keyword>
<dbReference type="EMBL" id="JAGPNK010000011">
    <property type="protein sequence ID" value="KAH7311417.1"/>
    <property type="molecule type" value="Genomic_DNA"/>
</dbReference>
<dbReference type="PANTHER" id="PTHR43591:SF96">
    <property type="entry name" value="PUTATIVE-RELATED"/>
    <property type="match status" value="1"/>
</dbReference>
<gene>
    <name evidence="3" type="ORF">B0I35DRAFT_63998</name>
</gene>
<dbReference type="Proteomes" id="UP000813444">
    <property type="component" value="Unassembled WGS sequence"/>
</dbReference>
<dbReference type="CDD" id="cd02440">
    <property type="entry name" value="AdoMet_MTases"/>
    <property type="match status" value="1"/>
</dbReference>
<dbReference type="PANTHER" id="PTHR43591">
    <property type="entry name" value="METHYLTRANSFERASE"/>
    <property type="match status" value="1"/>
</dbReference>
<evidence type="ECO:0000313" key="3">
    <source>
        <dbReference type="EMBL" id="KAH7311417.1"/>
    </source>
</evidence>
<comment type="similarity">
    <text evidence="1">Belongs to the methyltransferase superfamily. LaeA methyltransferase family.</text>
</comment>
<accession>A0A8K0SLB7</accession>
<organism evidence="3 4">
    <name type="scientific">Stachybotrys elegans</name>
    <dbReference type="NCBI Taxonomy" id="80388"/>
    <lineage>
        <taxon>Eukaryota</taxon>
        <taxon>Fungi</taxon>
        <taxon>Dikarya</taxon>
        <taxon>Ascomycota</taxon>
        <taxon>Pezizomycotina</taxon>
        <taxon>Sordariomycetes</taxon>
        <taxon>Hypocreomycetidae</taxon>
        <taxon>Hypocreales</taxon>
        <taxon>Stachybotryaceae</taxon>
        <taxon>Stachybotrys</taxon>
    </lineage>
</organism>
<keyword evidence="3" id="KW-0808">Transferase</keyword>
<dbReference type="GO" id="GO:0032259">
    <property type="term" value="P:methylation"/>
    <property type="evidence" value="ECO:0007669"/>
    <property type="project" value="UniProtKB-KW"/>
</dbReference>
<protein>
    <submittedName>
        <fullName evidence="3">S-adenosyl-L-methionine-dependent methyltransferase</fullName>
    </submittedName>
</protein>
<reference evidence="3" key="1">
    <citation type="journal article" date="2021" name="Nat. Commun.">
        <title>Genetic determinants of endophytism in the Arabidopsis root mycobiome.</title>
        <authorList>
            <person name="Mesny F."/>
            <person name="Miyauchi S."/>
            <person name="Thiergart T."/>
            <person name="Pickel B."/>
            <person name="Atanasova L."/>
            <person name="Karlsson M."/>
            <person name="Huettel B."/>
            <person name="Barry K.W."/>
            <person name="Haridas S."/>
            <person name="Chen C."/>
            <person name="Bauer D."/>
            <person name="Andreopoulos W."/>
            <person name="Pangilinan J."/>
            <person name="LaButti K."/>
            <person name="Riley R."/>
            <person name="Lipzen A."/>
            <person name="Clum A."/>
            <person name="Drula E."/>
            <person name="Henrissat B."/>
            <person name="Kohler A."/>
            <person name="Grigoriev I.V."/>
            <person name="Martin F.M."/>
            <person name="Hacquard S."/>
        </authorList>
    </citation>
    <scope>NUCLEOTIDE SEQUENCE</scope>
    <source>
        <strain evidence="3">MPI-CAGE-CH-0235</strain>
    </source>
</reference>
<dbReference type="InterPro" id="IPR013217">
    <property type="entry name" value="Methyltransf_12"/>
</dbReference>
<dbReference type="SUPFAM" id="SSF53335">
    <property type="entry name" value="S-adenosyl-L-methionine-dependent methyltransferases"/>
    <property type="match status" value="1"/>
</dbReference>